<evidence type="ECO:0000256" key="3">
    <source>
        <dbReference type="ARBA" id="ARBA00022741"/>
    </source>
</evidence>
<dbReference type="Proteomes" id="UP000281549">
    <property type="component" value="Unassembled WGS sequence"/>
</dbReference>
<dbReference type="SMART" id="SM00220">
    <property type="entry name" value="S_TKc"/>
    <property type="match status" value="1"/>
</dbReference>
<proteinExistence type="predicted"/>
<evidence type="ECO:0000256" key="4">
    <source>
        <dbReference type="ARBA" id="ARBA00022777"/>
    </source>
</evidence>
<dbReference type="AlphaFoldDB" id="A0A4P9YA80"/>
<dbReference type="Pfam" id="PF00069">
    <property type="entry name" value="Pkinase"/>
    <property type="match status" value="1"/>
</dbReference>
<dbReference type="GO" id="GO:0000922">
    <property type="term" value="C:spindle pole"/>
    <property type="evidence" value="ECO:0007669"/>
    <property type="project" value="TreeGrafter"/>
</dbReference>
<keyword evidence="2" id="KW-0808">Transferase</keyword>
<name>A0A4P9YA80_ROZAC</name>
<feature type="domain" description="Protein kinase" evidence="6">
    <location>
        <begin position="1"/>
        <end position="208"/>
    </location>
</feature>
<evidence type="ECO:0000256" key="1">
    <source>
        <dbReference type="ARBA" id="ARBA00022527"/>
    </source>
</evidence>
<evidence type="ECO:0000259" key="6">
    <source>
        <dbReference type="PROSITE" id="PS50011"/>
    </source>
</evidence>
<dbReference type="EMBL" id="ML007135">
    <property type="protein sequence ID" value="RKP16018.1"/>
    <property type="molecule type" value="Genomic_DNA"/>
</dbReference>
<dbReference type="PIRSF" id="PIRSF000654">
    <property type="entry name" value="Integrin-linked_kinase"/>
    <property type="match status" value="1"/>
</dbReference>
<dbReference type="PANTHER" id="PTHR24345">
    <property type="entry name" value="SERINE/THREONINE-PROTEIN KINASE PLK"/>
    <property type="match status" value="1"/>
</dbReference>
<accession>A0A4P9YA80</accession>
<dbReference type="PROSITE" id="PS00108">
    <property type="entry name" value="PROTEIN_KINASE_ST"/>
    <property type="match status" value="1"/>
</dbReference>
<dbReference type="InterPro" id="IPR011009">
    <property type="entry name" value="Kinase-like_dom_sf"/>
</dbReference>
<keyword evidence="4 7" id="KW-0418">Kinase</keyword>
<dbReference type="GO" id="GO:0004674">
    <property type="term" value="F:protein serine/threonine kinase activity"/>
    <property type="evidence" value="ECO:0007669"/>
    <property type="project" value="UniProtKB-KW"/>
</dbReference>
<protein>
    <submittedName>
        <fullName evidence="7">Pkinase-domain-containing protein</fullName>
    </submittedName>
</protein>
<dbReference type="GO" id="GO:0007052">
    <property type="term" value="P:mitotic spindle organization"/>
    <property type="evidence" value="ECO:0007669"/>
    <property type="project" value="TreeGrafter"/>
</dbReference>
<dbReference type="PROSITE" id="PS50011">
    <property type="entry name" value="PROTEIN_KINASE_DOM"/>
    <property type="match status" value="1"/>
</dbReference>
<dbReference type="InterPro" id="IPR000719">
    <property type="entry name" value="Prot_kinase_dom"/>
</dbReference>
<feature type="non-terminal residue" evidence="7">
    <location>
        <position position="1"/>
    </location>
</feature>
<dbReference type="PANTHER" id="PTHR24345:SF0">
    <property type="entry name" value="CELL CYCLE SERINE_THREONINE-PROTEIN KINASE CDC5_MSD2"/>
    <property type="match status" value="1"/>
</dbReference>
<evidence type="ECO:0000313" key="7">
    <source>
        <dbReference type="EMBL" id="RKP16018.1"/>
    </source>
</evidence>
<reference evidence="8" key="1">
    <citation type="journal article" date="2018" name="Nat. Microbiol.">
        <title>Leveraging single-cell genomics to expand the fungal tree of life.</title>
        <authorList>
            <person name="Ahrendt S.R."/>
            <person name="Quandt C.A."/>
            <person name="Ciobanu D."/>
            <person name="Clum A."/>
            <person name="Salamov A."/>
            <person name="Andreopoulos B."/>
            <person name="Cheng J.F."/>
            <person name="Woyke T."/>
            <person name="Pelin A."/>
            <person name="Henrissat B."/>
            <person name="Reynolds N.K."/>
            <person name="Benny G.L."/>
            <person name="Smith M.E."/>
            <person name="James T.Y."/>
            <person name="Grigoriev I.V."/>
        </authorList>
    </citation>
    <scope>NUCLEOTIDE SEQUENCE [LARGE SCALE GENOMIC DNA]</scope>
    <source>
        <strain evidence="8">CSF55</strain>
    </source>
</reference>
<dbReference type="GO" id="GO:0005737">
    <property type="term" value="C:cytoplasm"/>
    <property type="evidence" value="ECO:0007669"/>
    <property type="project" value="TreeGrafter"/>
</dbReference>
<keyword evidence="1" id="KW-0723">Serine/threonine-protein kinase</keyword>
<dbReference type="InterPro" id="IPR008271">
    <property type="entry name" value="Ser/Thr_kinase_AS"/>
</dbReference>
<gene>
    <name evidence="7" type="ORF">ROZALSC1DRAFT_18095</name>
</gene>
<evidence type="ECO:0000256" key="5">
    <source>
        <dbReference type="ARBA" id="ARBA00022840"/>
    </source>
</evidence>
<evidence type="ECO:0000256" key="2">
    <source>
        <dbReference type="ARBA" id="ARBA00022679"/>
    </source>
</evidence>
<organism evidence="7 8">
    <name type="scientific">Rozella allomycis (strain CSF55)</name>
    <dbReference type="NCBI Taxonomy" id="988480"/>
    <lineage>
        <taxon>Eukaryota</taxon>
        <taxon>Fungi</taxon>
        <taxon>Fungi incertae sedis</taxon>
        <taxon>Cryptomycota</taxon>
        <taxon>Cryptomycota incertae sedis</taxon>
        <taxon>Rozella</taxon>
    </lineage>
</organism>
<keyword evidence="5" id="KW-0067">ATP-binding</keyword>
<dbReference type="GO" id="GO:0005634">
    <property type="term" value="C:nucleus"/>
    <property type="evidence" value="ECO:0007669"/>
    <property type="project" value="TreeGrafter"/>
</dbReference>
<dbReference type="SUPFAM" id="SSF56112">
    <property type="entry name" value="Protein kinase-like (PK-like)"/>
    <property type="match status" value="1"/>
</dbReference>
<dbReference type="GO" id="GO:0005524">
    <property type="term" value="F:ATP binding"/>
    <property type="evidence" value="ECO:0007669"/>
    <property type="project" value="UniProtKB-KW"/>
</dbReference>
<dbReference type="GO" id="GO:0000776">
    <property type="term" value="C:kinetochore"/>
    <property type="evidence" value="ECO:0007669"/>
    <property type="project" value="TreeGrafter"/>
</dbReference>
<sequence>IKLHRELIHENIVKFIRAFEDDNFVYIILELCENKTCVELLKEKKRLSEPEAKMFFPQILGALQCMHDARIIHRDLKLGNLFIAKDGEIKIGDFGLATKVNDKGERKKTICGTPNYIAPEILFNNDVGHSYEVDIWSLGVILYTMLIGKPPFQTKHIKEIYEKIKNTDYTFPDDCPISAEAKDLIEKLLSQNPKDRPTIMQILEHPFMRMRERIAALTDITNTTKCKGIFFGIN</sequence>
<keyword evidence="3" id="KW-0547">Nucleotide-binding</keyword>
<dbReference type="Gene3D" id="1.10.510.10">
    <property type="entry name" value="Transferase(Phosphotransferase) domain 1"/>
    <property type="match status" value="1"/>
</dbReference>
<evidence type="ECO:0000313" key="8">
    <source>
        <dbReference type="Proteomes" id="UP000281549"/>
    </source>
</evidence>